<gene>
    <name evidence="8" type="ORF">C1I91_26970</name>
</gene>
<dbReference type="InterPro" id="IPR019264">
    <property type="entry name" value="DUF2179"/>
</dbReference>
<feature type="transmembrane region" description="Helical" evidence="6">
    <location>
        <begin position="107"/>
        <end position="126"/>
    </location>
</feature>
<evidence type="ECO:0000256" key="6">
    <source>
        <dbReference type="SAM" id="Phobius"/>
    </source>
</evidence>
<dbReference type="Proteomes" id="UP000286268">
    <property type="component" value="Chromosome"/>
</dbReference>
<dbReference type="OrthoDB" id="9779786at2"/>
<comment type="subcellular location">
    <subcellularLocation>
        <location evidence="1">Cell membrane</location>
        <topology evidence="1">Multi-pass membrane protein</topology>
    </subcellularLocation>
</comment>
<evidence type="ECO:0000256" key="1">
    <source>
        <dbReference type="ARBA" id="ARBA00004651"/>
    </source>
</evidence>
<dbReference type="Pfam" id="PF02588">
    <property type="entry name" value="YitT_membrane"/>
    <property type="match status" value="1"/>
</dbReference>
<name>A0A3R5UIZ8_9CLOT</name>
<evidence type="ECO:0000259" key="7">
    <source>
        <dbReference type="Pfam" id="PF10035"/>
    </source>
</evidence>
<evidence type="ECO:0000256" key="4">
    <source>
        <dbReference type="ARBA" id="ARBA00022989"/>
    </source>
</evidence>
<dbReference type="CDD" id="cd16380">
    <property type="entry name" value="YitT_C"/>
    <property type="match status" value="1"/>
</dbReference>
<dbReference type="EMBL" id="CP025746">
    <property type="protein sequence ID" value="QAA34993.1"/>
    <property type="molecule type" value="Genomic_DNA"/>
</dbReference>
<evidence type="ECO:0000313" key="8">
    <source>
        <dbReference type="EMBL" id="QAA34993.1"/>
    </source>
</evidence>
<evidence type="ECO:0000313" key="9">
    <source>
        <dbReference type="Proteomes" id="UP000286268"/>
    </source>
</evidence>
<reference evidence="8 9" key="1">
    <citation type="submission" date="2018-01" db="EMBL/GenBank/DDBJ databases">
        <title>Genome Sequencing and Assembly of Anaerobacter polyendosporus strain CT4.</title>
        <authorList>
            <person name="Tachaapaikoon C."/>
            <person name="Sutheeworapong S."/>
            <person name="Jenjaroenpun P."/>
            <person name="Wongsurawat T."/>
            <person name="Nookeaw I."/>
            <person name="Cheawchanlertfa P."/>
            <person name="Kosugi A."/>
            <person name="Cheevadhanarak S."/>
            <person name="Ratanakhanokchai K."/>
        </authorList>
    </citation>
    <scope>NUCLEOTIDE SEQUENCE [LARGE SCALE GENOMIC DNA]</scope>
    <source>
        <strain evidence="8 9">CT4</strain>
    </source>
</reference>
<protein>
    <recommendedName>
        <fullName evidence="7">DUF2179 domain-containing protein</fullName>
    </recommendedName>
</protein>
<feature type="transmembrane region" description="Helical" evidence="6">
    <location>
        <begin position="159"/>
        <end position="183"/>
    </location>
</feature>
<keyword evidence="5 6" id="KW-0472">Membrane</keyword>
<evidence type="ECO:0000256" key="2">
    <source>
        <dbReference type="ARBA" id="ARBA00022475"/>
    </source>
</evidence>
<feature type="transmembrane region" description="Helical" evidence="6">
    <location>
        <begin position="9"/>
        <end position="26"/>
    </location>
</feature>
<dbReference type="PIRSF" id="PIRSF006483">
    <property type="entry name" value="Membrane_protein_YitT"/>
    <property type="match status" value="1"/>
</dbReference>
<dbReference type="InterPro" id="IPR051461">
    <property type="entry name" value="UPF0750_membrane"/>
</dbReference>
<dbReference type="GO" id="GO:0005886">
    <property type="term" value="C:plasma membrane"/>
    <property type="evidence" value="ECO:0007669"/>
    <property type="project" value="UniProtKB-SubCell"/>
</dbReference>
<accession>A0A3R5UIZ8</accession>
<dbReference type="Gene3D" id="3.30.70.120">
    <property type="match status" value="1"/>
</dbReference>
<dbReference type="PANTHER" id="PTHR33545">
    <property type="entry name" value="UPF0750 MEMBRANE PROTEIN YITT-RELATED"/>
    <property type="match status" value="1"/>
</dbReference>
<keyword evidence="9" id="KW-1185">Reference proteome</keyword>
<dbReference type="InterPro" id="IPR015867">
    <property type="entry name" value="N-reg_PII/ATP_PRibTrfase_C"/>
</dbReference>
<dbReference type="AlphaFoldDB" id="A0A3R5UIZ8"/>
<organism evidence="8 9">
    <name type="scientific">Clostridium manihotivorum</name>
    <dbReference type="NCBI Taxonomy" id="2320868"/>
    <lineage>
        <taxon>Bacteria</taxon>
        <taxon>Bacillati</taxon>
        <taxon>Bacillota</taxon>
        <taxon>Clostridia</taxon>
        <taxon>Eubacteriales</taxon>
        <taxon>Clostridiaceae</taxon>
        <taxon>Clostridium</taxon>
    </lineage>
</organism>
<dbReference type="Pfam" id="PF10035">
    <property type="entry name" value="DUF2179"/>
    <property type="match status" value="1"/>
</dbReference>
<evidence type="ECO:0000256" key="3">
    <source>
        <dbReference type="ARBA" id="ARBA00022692"/>
    </source>
</evidence>
<proteinExistence type="predicted"/>
<keyword evidence="3 6" id="KW-0812">Transmembrane</keyword>
<feature type="transmembrane region" description="Helical" evidence="6">
    <location>
        <begin position="80"/>
        <end position="98"/>
    </location>
</feature>
<dbReference type="PANTHER" id="PTHR33545:SF9">
    <property type="entry name" value="UPF0750 MEMBRANE PROTEIN YITE"/>
    <property type="match status" value="1"/>
</dbReference>
<evidence type="ECO:0000256" key="5">
    <source>
        <dbReference type="ARBA" id="ARBA00023136"/>
    </source>
</evidence>
<dbReference type="RefSeq" id="WP_128215688.1">
    <property type="nucleotide sequence ID" value="NZ_CP025746.1"/>
</dbReference>
<feature type="transmembrane region" description="Helical" evidence="6">
    <location>
        <begin position="55"/>
        <end position="74"/>
    </location>
</feature>
<keyword evidence="4 6" id="KW-1133">Transmembrane helix</keyword>
<keyword evidence="2" id="KW-1003">Cell membrane</keyword>
<dbReference type="KEGG" id="cmah:C1I91_26970"/>
<dbReference type="InterPro" id="IPR003740">
    <property type="entry name" value="YitT"/>
</dbReference>
<feature type="domain" description="DUF2179" evidence="7">
    <location>
        <begin position="221"/>
        <end position="275"/>
    </location>
</feature>
<sequence length="284" mass="30754">MTKNFLKDYVLITIGILFVAIAVEYLYAPNNLAAGGVTGLAIVINHYVPFASTGILVLVMNLILFVIAFIFIGGNFGAKTIYASFGLSLIMWIIEKFFNPQAITKDLIIAAIFGTFLSAIGMAIVFNTNASTGGTDIIAKILNKFFHVDIGKSLSSVDFIVTLLAAITFGLNAGLYALLSVILNGIAIDRVIEGFNTSKQVTIISRKNKDIGQFIMNELGRGCTFLRGVGGYTGKDTFIIYTVVGRTEFIKLREYIKGIDSKAFITVGEAHEVLGEGFKEIGNM</sequence>